<evidence type="ECO:0000256" key="12">
    <source>
        <dbReference type="RuleBase" id="RU363038"/>
    </source>
</evidence>
<dbReference type="Gene3D" id="3.40.50.620">
    <property type="entry name" value="HUPs"/>
    <property type="match status" value="1"/>
</dbReference>
<comment type="catalytic activity">
    <reaction evidence="10 11">
        <text>tRNA(Arg) + L-arginine + ATP = L-arginyl-tRNA(Arg) + AMP + diphosphate</text>
        <dbReference type="Rhea" id="RHEA:20301"/>
        <dbReference type="Rhea" id="RHEA-COMP:9658"/>
        <dbReference type="Rhea" id="RHEA-COMP:9673"/>
        <dbReference type="ChEBI" id="CHEBI:30616"/>
        <dbReference type="ChEBI" id="CHEBI:32682"/>
        <dbReference type="ChEBI" id="CHEBI:33019"/>
        <dbReference type="ChEBI" id="CHEBI:78442"/>
        <dbReference type="ChEBI" id="CHEBI:78513"/>
        <dbReference type="ChEBI" id="CHEBI:456215"/>
        <dbReference type="EC" id="6.1.1.19"/>
    </reaction>
</comment>
<keyword evidence="6 11" id="KW-0547">Nucleotide-binding</keyword>
<reference evidence="15 16" key="1">
    <citation type="journal article" date="2016" name="Nat. Commun.">
        <title>Thousands of microbial genomes shed light on interconnected biogeochemical processes in an aquifer system.</title>
        <authorList>
            <person name="Anantharaman K."/>
            <person name="Brown C.T."/>
            <person name="Hug L.A."/>
            <person name="Sharon I."/>
            <person name="Castelle C.J."/>
            <person name="Probst A.J."/>
            <person name="Thomas B.C."/>
            <person name="Singh A."/>
            <person name="Wilkins M.J."/>
            <person name="Karaoz U."/>
            <person name="Brodie E.L."/>
            <person name="Williams K.H."/>
            <person name="Hubbard S.S."/>
            <person name="Banfield J.F."/>
        </authorList>
    </citation>
    <scope>NUCLEOTIDE SEQUENCE [LARGE SCALE GENOMIC DNA]</scope>
</reference>
<keyword evidence="9 11" id="KW-0030">Aminoacyl-tRNA synthetase</keyword>
<comment type="subcellular location">
    <subcellularLocation>
        <location evidence="1 11">Cytoplasm</location>
    </subcellularLocation>
</comment>
<dbReference type="PANTHER" id="PTHR11956:SF5">
    <property type="entry name" value="ARGININE--TRNA LIGASE, CYTOPLASMIC"/>
    <property type="match status" value="1"/>
</dbReference>
<dbReference type="GO" id="GO:0005737">
    <property type="term" value="C:cytoplasm"/>
    <property type="evidence" value="ECO:0007669"/>
    <property type="project" value="UniProtKB-SubCell"/>
</dbReference>
<evidence type="ECO:0000256" key="7">
    <source>
        <dbReference type="ARBA" id="ARBA00022840"/>
    </source>
</evidence>
<evidence type="ECO:0000256" key="1">
    <source>
        <dbReference type="ARBA" id="ARBA00004496"/>
    </source>
</evidence>
<dbReference type="InterPro" id="IPR001412">
    <property type="entry name" value="aa-tRNA-synth_I_CS"/>
</dbReference>
<dbReference type="SMART" id="SM00836">
    <property type="entry name" value="DALR_1"/>
    <property type="match status" value="1"/>
</dbReference>
<dbReference type="InterPro" id="IPR008909">
    <property type="entry name" value="DALR_anticod-bd"/>
</dbReference>
<dbReference type="InterPro" id="IPR014729">
    <property type="entry name" value="Rossmann-like_a/b/a_fold"/>
</dbReference>
<dbReference type="GO" id="GO:0006420">
    <property type="term" value="P:arginyl-tRNA aminoacylation"/>
    <property type="evidence" value="ECO:0007669"/>
    <property type="project" value="UniProtKB-UniRule"/>
</dbReference>
<feature type="domain" description="DALR anticodon binding" evidence="13">
    <location>
        <begin position="462"/>
        <end position="581"/>
    </location>
</feature>
<dbReference type="EMBL" id="MGEF01000003">
    <property type="protein sequence ID" value="OGL79691.1"/>
    <property type="molecule type" value="Genomic_DNA"/>
</dbReference>
<dbReference type="InterPro" id="IPR001278">
    <property type="entry name" value="Arg-tRNA-ligase"/>
</dbReference>
<organism evidence="15 16">
    <name type="scientific">Candidatus Uhrbacteria bacterium RIFCSPHIGHO2_12_FULL_54_23</name>
    <dbReference type="NCBI Taxonomy" id="1802397"/>
    <lineage>
        <taxon>Bacteria</taxon>
        <taxon>Candidatus Uhriibacteriota</taxon>
    </lineage>
</organism>
<dbReference type="HAMAP" id="MF_00123">
    <property type="entry name" value="Arg_tRNA_synth"/>
    <property type="match status" value="1"/>
</dbReference>
<gene>
    <name evidence="11" type="primary">argS</name>
    <name evidence="15" type="ORF">A3J43_01400</name>
</gene>
<dbReference type="Pfam" id="PF03485">
    <property type="entry name" value="Arg_tRNA_synt_N"/>
    <property type="match status" value="1"/>
</dbReference>
<evidence type="ECO:0000256" key="8">
    <source>
        <dbReference type="ARBA" id="ARBA00022917"/>
    </source>
</evidence>
<evidence type="ECO:0000313" key="15">
    <source>
        <dbReference type="EMBL" id="OGL79691.1"/>
    </source>
</evidence>
<keyword evidence="4 11" id="KW-0963">Cytoplasm</keyword>
<keyword evidence="7 11" id="KW-0067">ATP-binding</keyword>
<evidence type="ECO:0000256" key="5">
    <source>
        <dbReference type="ARBA" id="ARBA00022598"/>
    </source>
</evidence>
<evidence type="ECO:0000259" key="13">
    <source>
        <dbReference type="SMART" id="SM00836"/>
    </source>
</evidence>
<evidence type="ECO:0000256" key="3">
    <source>
        <dbReference type="ARBA" id="ARBA00011245"/>
    </source>
</evidence>
<evidence type="ECO:0000256" key="11">
    <source>
        <dbReference type="HAMAP-Rule" id="MF_00123"/>
    </source>
</evidence>
<feature type="domain" description="Arginyl tRNA synthetase N-terminal" evidence="14">
    <location>
        <begin position="3"/>
        <end position="95"/>
    </location>
</feature>
<feature type="short sequence motif" description="'HIGH' region" evidence="11">
    <location>
        <begin position="131"/>
        <end position="141"/>
    </location>
</feature>
<dbReference type="GO" id="GO:0004814">
    <property type="term" value="F:arginine-tRNA ligase activity"/>
    <property type="evidence" value="ECO:0007669"/>
    <property type="project" value="UniProtKB-UniRule"/>
</dbReference>
<dbReference type="CDD" id="cd00671">
    <property type="entry name" value="ArgRS_core"/>
    <property type="match status" value="1"/>
</dbReference>
<dbReference type="EC" id="6.1.1.19" evidence="11"/>
<comment type="caution">
    <text evidence="15">The sequence shown here is derived from an EMBL/GenBank/DDBJ whole genome shotgun (WGS) entry which is preliminary data.</text>
</comment>
<sequence length="581" mass="65952">MRENFKQRIIEALESYVKRLQTADSAKISGLIQLTVPPMPHLGDYATSLPLQLAKMLKKPPLVIAKDIADAVAPHLSPTIEKVEVVKPGYVNFYLSSSWLQDALKEIIPQEMQWGRTAHSPKKILVEYSSPNIAKMMHVGHFRSTLIGHALDNILRHLGHKVVNDNHLGDWGTQFGKLLVAYRLWHAHAGDAKITVPELETLYIRFHKEAKLDPGLEDQARKETVRLQQGDKKARKLWEEFCRISLTEFKRIYDLFGITFDYLHGESFYESMLPSIVKDALARHIAVESEGAIIIPLDDVGLPPYVIRKSDGGFLYATSDLATIKWRDEHLDLDLVLYVVGDQQILHFKQLFAAARKMGYGKKSELVHVPFGLILGEGGKKMSTREGEAVDAMYFIQKSTALAKKIIEEKNPDRSPTETNDLARRVALSALVYNDLSRDRESSVTFNWDTMMNFKGASAPYLLYTYVRVNGILHKVEAEHPEDLVAPMDARLLNEPDELLLLRALVKFPDTLEEIETDHRPHHLVQYLNNLANIFHAAYDRLPVAQAEQDIRRARLALFRAVALTMKTGMELLGMQPVEKM</sequence>
<dbReference type="Proteomes" id="UP000176604">
    <property type="component" value="Unassembled WGS sequence"/>
</dbReference>
<dbReference type="SMART" id="SM01016">
    <property type="entry name" value="Arg_tRNA_synt_N"/>
    <property type="match status" value="1"/>
</dbReference>
<dbReference type="SUPFAM" id="SSF52374">
    <property type="entry name" value="Nucleotidylyl transferase"/>
    <property type="match status" value="1"/>
</dbReference>
<dbReference type="STRING" id="1802397.A3J43_01400"/>
<protein>
    <recommendedName>
        <fullName evidence="11">Arginine--tRNA ligase</fullName>
        <ecNumber evidence="11">6.1.1.19</ecNumber>
    </recommendedName>
    <alternativeName>
        <fullName evidence="11">Arginyl-tRNA synthetase</fullName>
        <shortName evidence="11">ArgRS</shortName>
    </alternativeName>
</protein>
<dbReference type="InterPro" id="IPR036695">
    <property type="entry name" value="Arg-tRNA-synth_N_sf"/>
</dbReference>
<dbReference type="FunFam" id="3.40.50.620:FF:000116">
    <property type="entry name" value="Arginine--tRNA ligase"/>
    <property type="match status" value="1"/>
</dbReference>
<dbReference type="Gene3D" id="3.30.1360.70">
    <property type="entry name" value="Arginyl tRNA synthetase N-terminal domain"/>
    <property type="match status" value="1"/>
</dbReference>
<dbReference type="SUPFAM" id="SSF55190">
    <property type="entry name" value="Arginyl-tRNA synthetase (ArgRS), N-terminal 'additional' domain"/>
    <property type="match status" value="1"/>
</dbReference>
<keyword evidence="5 11" id="KW-0436">Ligase</keyword>
<evidence type="ECO:0000256" key="9">
    <source>
        <dbReference type="ARBA" id="ARBA00023146"/>
    </source>
</evidence>
<dbReference type="CDD" id="cd07956">
    <property type="entry name" value="Anticodon_Ia_Arg"/>
    <property type="match status" value="1"/>
</dbReference>
<dbReference type="AlphaFoldDB" id="A0A1F7UN23"/>
<name>A0A1F7UN23_9BACT</name>
<dbReference type="InterPro" id="IPR009080">
    <property type="entry name" value="tRNAsynth_Ia_anticodon-bd"/>
</dbReference>
<accession>A0A1F7UN23</accession>
<comment type="subunit">
    <text evidence="3 11">Monomer.</text>
</comment>
<evidence type="ECO:0000259" key="14">
    <source>
        <dbReference type="SMART" id="SM01016"/>
    </source>
</evidence>
<dbReference type="GO" id="GO:0005524">
    <property type="term" value="F:ATP binding"/>
    <property type="evidence" value="ECO:0007669"/>
    <property type="project" value="UniProtKB-UniRule"/>
</dbReference>
<evidence type="ECO:0000256" key="10">
    <source>
        <dbReference type="ARBA" id="ARBA00049339"/>
    </source>
</evidence>
<dbReference type="FunFam" id="1.10.730.10:FF:000006">
    <property type="entry name" value="Arginyl-tRNA synthetase 2, mitochondrial"/>
    <property type="match status" value="1"/>
</dbReference>
<dbReference type="Pfam" id="PF05746">
    <property type="entry name" value="DALR_1"/>
    <property type="match status" value="1"/>
</dbReference>
<keyword evidence="8 11" id="KW-0648">Protein biosynthesis</keyword>
<evidence type="ECO:0000256" key="2">
    <source>
        <dbReference type="ARBA" id="ARBA00005594"/>
    </source>
</evidence>
<dbReference type="InterPro" id="IPR035684">
    <property type="entry name" value="ArgRS_core"/>
</dbReference>
<dbReference type="Pfam" id="PF00750">
    <property type="entry name" value="tRNA-synt_1d"/>
    <property type="match status" value="1"/>
</dbReference>
<dbReference type="InterPro" id="IPR005148">
    <property type="entry name" value="Arg-tRNA-synth_N"/>
</dbReference>
<dbReference type="NCBIfam" id="TIGR00456">
    <property type="entry name" value="argS"/>
    <property type="match status" value="1"/>
</dbReference>
<dbReference type="Gene3D" id="1.10.730.10">
    <property type="entry name" value="Isoleucyl-tRNA Synthetase, Domain 1"/>
    <property type="match status" value="1"/>
</dbReference>
<proteinExistence type="inferred from homology"/>
<dbReference type="PROSITE" id="PS00178">
    <property type="entry name" value="AA_TRNA_LIGASE_I"/>
    <property type="match status" value="1"/>
</dbReference>
<comment type="similarity">
    <text evidence="2 11 12">Belongs to the class-I aminoacyl-tRNA synthetase family.</text>
</comment>
<evidence type="ECO:0000256" key="4">
    <source>
        <dbReference type="ARBA" id="ARBA00022490"/>
    </source>
</evidence>
<evidence type="ECO:0000313" key="16">
    <source>
        <dbReference type="Proteomes" id="UP000176604"/>
    </source>
</evidence>
<dbReference type="PRINTS" id="PR01038">
    <property type="entry name" value="TRNASYNTHARG"/>
</dbReference>
<evidence type="ECO:0000256" key="6">
    <source>
        <dbReference type="ARBA" id="ARBA00022741"/>
    </source>
</evidence>
<dbReference type="PANTHER" id="PTHR11956">
    <property type="entry name" value="ARGINYL-TRNA SYNTHETASE"/>
    <property type="match status" value="1"/>
</dbReference>
<dbReference type="SUPFAM" id="SSF47323">
    <property type="entry name" value="Anticodon-binding domain of a subclass of class I aminoacyl-tRNA synthetases"/>
    <property type="match status" value="1"/>
</dbReference>